<keyword evidence="3" id="KW-1185">Reference proteome</keyword>
<dbReference type="Proteomes" id="UP001054945">
    <property type="component" value="Unassembled WGS sequence"/>
</dbReference>
<feature type="compositionally biased region" description="Polar residues" evidence="1">
    <location>
        <begin position="121"/>
        <end position="130"/>
    </location>
</feature>
<protein>
    <submittedName>
        <fullName evidence="2">Uncharacterized protein</fullName>
    </submittedName>
</protein>
<evidence type="ECO:0000256" key="1">
    <source>
        <dbReference type="SAM" id="MobiDB-lite"/>
    </source>
</evidence>
<name>A0AAV4XRJ8_CAEEX</name>
<evidence type="ECO:0000313" key="3">
    <source>
        <dbReference type="Proteomes" id="UP001054945"/>
    </source>
</evidence>
<feature type="compositionally biased region" description="Basic and acidic residues" evidence="1">
    <location>
        <begin position="136"/>
        <end position="145"/>
    </location>
</feature>
<gene>
    <name evidence="2" type="ORF">CEXT_371881</name>
</gene>
<reference evidence="2 3" key="1">
    <citation type="submission" date="2021-06" db="EMBL/GenBank/DDBJ databases">
        <title>Caerostris extrusa draft genome.</title>
        <authorList>
            <person name="Kono N."/>
            <person name="Arakawa K."/>
        </authorList>
    </citation>
    <scope>NUCLEOTIDE SEQUENCE [LARGE SCALE GENOMIC DNA]</scope>
</reference>
<feature type="region of interest" description="Disordered" evidence="1">
    <location>
        <begin position="121"/>
        <end position="145"/>
    </location>
</feature>
<comment type="caution">
    <text evidence="2">The sequence shown here is derived from an EMBL/GenBank/DDBJ whole genome shotgun (WGS) entry which is preliminary data.</text>
</comment>
<sequence length="145" mass="16346">MFGFRVQNISTPDTEIHDPCMISVQGFLLGRYKNYLSSAQPQFLKKERRTNGQKGAMFELSSIWVLNISTPDTAIHDSRYVQHLKHSDPLSMAYPCIVLFQGSLCLVSVTSRVIMFSTSDTATHDPSQLSKKSKAHSHEDKHSET</sequence>
<dbReference type="EMBL" id="BPLR01000726">
    <property type="protein sequence ID" value="GIY96998.1"/>
    <property type="molecule type" value="Genomic_DNA"/>
</dbReference>
<evidence type="ECO:0000313" key="2">
    <source>
        <dbReference type="EMBL" id="GIY96998.1"/>
    </source>
</evidence>
<accession>A0AAV4XRJ8</accession>
<dbReference type="AlphaFoldDB" id="A0AAV4XRJ8"/>
<proteinExistence type="predicted"/>
<organism evidence="2 3">
    <name type="scientific">Caerostris extrusa</name>
    <name type="common">Bark spider</name>
    <name type="synonym">Caerostris bankana</name>
    <dbReference type="NCBI Taxonomy" id="172846"/>
    <lineage>
        <taxon>Eukaryota</taxon>
        <taxon>Metazoa</taxon>
        <taxon>Ecdysozoa</taxon>
        <taxon>Arthropoda</taxon>
        <taxon>Chelicerata</taxon>
        <taxon>Arachnida</taxon>
        <taxon>Araneae</taxon>
        <taxon>Araneomorphae</taxon>
        <taxon>Entelegynae</taxon>
        <taxon>Araneoidea</taxon>
        <taxon>Araneidae</taxon>
        <taxon>Caerostris</taxon>
    </lineage>
</organism>